<dbReference type="RefSeq" id="WP_107935857.1">
    <property type="nucleotide sequence ID" value="NZ_CP085009.1"/>
</dbReference>
<dbReference type="AlphaFoldDB" id="A0A318TKG7"/>
<reference evidence="2 3" key="1">
    <citation type="submission" date="2018-06" db="EMBL/GenBank/DDBJ databases">
        <title>Genomic Encyclopedia of Archaeal and Bacterial Type Strains, Phase II (KMG-II): from individual species to whole genera.</title>
        <authorList>
            <person name="Goeker M."/>
        </authorList>
    </citation>
    <scope>NUCLEOTIDE SEQUENCE [LARGE SCALE GENOMIC DNA]</scope>
    <source>
        <strain evidence="2 3">KACC 16626</strain>
    </source>
</reference>
<evidence type="ECO:0000256" key="1">
    <source>
        <dbReference type="SAM" id="Phobius"/>
    </source>
</evidence>
<keyword evidence="1" id="KW-0812">Transmembrane</keyword>
<proteinExistence type="predicted"/>
<gene>
    <name evidence="2" type="ORF">BJ095_11918</name>
</gene>
<dbReference type="Proteomes" id="UP000247416">
    <property type="component" value="Unassembled WGS sequence"/>
</dbReference>
<name>A0A318TKG7_9BACL</name>
<protein>
    <submittedName>
        <fullName evidence="2">Uncharacterized protein</fullName>
    </submittedName>
</protein>
<feature type="transmembrane region" description="Helical" evidence="1">
    <location>
        <begin position="42"/>
        <end position="59"/>
    </location>
</feature>
<accession>A0A318TKG7</accession>
<evidence type="ECO:0000313" key="3">
    <source>
        <dbReference type="Proteomes" id="UP000247416"/>
    </source>
</evidence>
<organism evidence="2 3">
    <name type="scientific">Ureibacillus chungkukjangi</name>
    <dbReference type="NCBI Taxonomy" id="1202712"/>
    <lineage>
        <taxon>Bacteria</taxon>
        <taxon>Bacillati</taxon>
        <taxon>Bacillota</taxon>
        <taxon>Bacilli</taxon>
        <taxon>Bacillales</taxon>
        <taxon>Caryophanaceae</taxon>
        <taxon>Ureibacillus</taxon>
    </lineage>
</organism>
<keyword evidence="1" id="KW-1133">Transmembrane helix</keyword>
<feature type="transmembrane region" description="Helical" evidence="1">
    <location>
        <begin position="12"/>
        <end position="36"/>
    </location>
</feature>
<evidence type="ECO:0000313" key="2">
    <source>
        <dbReference type="EMBL" id="PYF05144.1"/>
    </source>
</evidence>
<comment type="caution">
    <text evidence="2">The sequence shown here is derived from an EMBL/GenBank/DDBJ whole genome shotgun (WGS) entry which is preliminary data.</text>
</comment>
<dbReference type="OrthoDB" id="2440524at2"/>
<sequence length="67" mass="8293">MQRFEMNFKNPVVRVWFYTVFPTIFIAILLLLILPVEYHNSIILFKAFVIVVFWIWYLFNKKKRVTH</sequence>
<keyword evidence="1" id="KW-0472">Membrane</keyword>
<dbReference type="EMBL" id="QJTJ01000019">
    <property type="protein sequence ID" value="PYF05144.1"/>
    <property type="molecule type" value="Genomic_DNA"/>
</dbReference>
<keyword evidence="3" id="KW-1185">Reference proteome</keyword>